<sequence>MTYSDFTPEEWVGEYVNNHSSRMIKSKPCCRAKKSFFPSRPPLPRLLLDSVSCMRNAQIILRHVDVSIQDGSVPVL</sequence>
<proteinExistence type="predicted"/>
<dbReference type="AlphaFoldDB" id="A0AAN7LM20"/>
<reference evidence="1 2" key="1">
    <citation type="journal article" date="2023" name="Hortic Res">
        <title>Pangenome of water caltrop reveals structural variations and asymmetric subgenome divergence after allopolyploidization.</title>
        <authorList>
            <person name="Zhang X."/>
            <person name="Chen Y."/>
            <person name="Wang L."/>
            <person name="Yuan Y."/>
            <person name="Fang M."/>
            <person name="Shi L."/>
            <person name="Lu R."/>
            <person name="Comes H.P."/>
            <person name="Ma Y."/>
            <person name="Chen Y."/>
            <person name="Huang G."/>
            <person name="Zhou Y."/>
            <person name="Zheng Z."/>
            <person name="Qiu Y."/>
        </authorList>
    </citation>
    <scope>NUCLEOTIDE SEQUENCE [LARGE SCALE GENOMIC DNA]</scope>
    <source>
        <strain evidence="1">F231</strain>
    </source>
</reference>
<gene>
    <name evidence="1" type="ORF">SAY86_001602</name>
</gene>
<comment type="caution">
    <text evidence="1">The sequence shown here is derived from an EMBL/GenBank/DDBJ whole genome shotgun (WGS) entry which is preliminary data.</text>
</comment>
<evidence type="ECO:0000313" key="2">
    <source>
        <dbReference type="Proteomes" id="UP001346149"/>
    </source>
</evidence>
<name>A0AAN7LM20_TRANT</name>
<dbReference type="Proteomes" id="UP001346149">
    <property type="component" value="Unassembled WGS sequence"/>
</dbReference>
<accession>A0AAN7LM20</accession>
<evidence type="ECO:0000313" key="1">
    <source>
        <dbReference type="EMBL" id="KAK4784913.1"/>
    </source>
</evidence>
<protein>
    <submittedName>
        <fullName evidence="1">Uncharacterized protein</fullName>
    </submittedName>
</protein>
<organism evidence="1 2">
    <name type="scientific">Trapa natans</name>
    <name type="common">Water chestnut</name>
    <dbReference type="NCBI Taxonomy" id="22666"/>
    <lineage>
        <taxon>Eukaryota</taxon>
        <taxon>Viridiplantae</taxon>
        <taxon>Streptophyta</taxon>
        <taxon>Embryophyta</taxon>
        <taxon>Tracheophyta</taxon>
        <taxon>Spermatophyta</taxon>
        <taxon>Magnoliopsida</taxon>
        <taxon>eudicotyledons</taxon>
        <taxon>Gunneridae</taxon>
        <taxon>Pentapetalae</taxon>
        <taxon>rosids</taxon>
        <taxon>malvids</taxon>
        <taxon>Myrtales</taxon>
        <taxon>Lythraceae</taxon>
        <taxon>Trapa</taxon>
    </lineage>
</organism>
<dbReference type="EMBL" id="JAXQNO010000013">
    <property type="protein sequence ID" value="KAK4784913.1"/>
    <property type="molecule type" value="Genomic_DNA"/>
</dbReference>
<keyword evidence="2" id="KW-1185">Reference proteome</keyword>